<feature type="non-terminal residue" evidence="1">
    <location>
        <position position="1"/>
    </location>
</feature>
<dbReference type="SUPFAM" id="SSF52042">
    <property type="entry name" value="Ribosomal protein L32e"/>
    <property type="match status" value="1"/>
</dbReference>
<dbReference type="AlphaFoldDB" id="A0A9Q0U7C8"/>
<dbReference type="InterPro" id="IPR036351">
    <property type="entry name" value="Ribosomal_eL32_sf"/>
</dbReference>
<organism evidence="1 2">
    <name type="scientific">Salix viminalis</name>
    <name type="common">Common osier</name>
    <name type="synonym">Basket willow</name>
    <dbReference type="NCBI Taxonomy" id="40686"/>
    <lineage>
        <taxon>Eukaryota</taxon>
        <taxon>Viridiplantae</taxon>
        <taxon>Streptophyta</taxon>
        <taxon>Embryophyta</taxon>
        <taxon>Tracheophyta</taxon>
        <taxon>Spermatophyta</taxon>
        <taxon>Magnoliopsida</taxon>
        <taxon>eudicotyledons</taxon>
        <taxon>Gunneridae</taxon>
        <taxon>Pentapetalae</taxon>
        <taxon>rosids</taxon>
        <taxon>fabids</taxon>
        <taxon>Malpighiales</taxon>
        <taxon>Salicaceae</taxon>
        <taxon>Saliceae</taxon>
        <taxon>Salix</taxon>
    </lineage>
</organism>
<gene>
    <name evidence="1" type="ORF">OIU85_022611</name>
</gene>
<reference evidence="1" key="1">
    <citation type="submission" date="2022-11" db="EMBL/GenBank/DDBJ databases">
        <authorList>
            <person name="Hyden B.L."/>
            <person name="Feng K."/>
            <person name="Yates T."/>
            <person name="Jawdy S."/>
            <person name="Smart L.B."/>
            <person name="Muchero W."/>
        </authorList>
    </citation>
    <scope>NUCLEOTIDE SEQUENCE</scope>
    <source>
        <tissue evidence="1">Shoot tip</tissue>
    </source>
</reference>
<evidence type="ECO:0000313" key="2">
    <source>
        <dbReference type="Proteomes" id="UP001151529"/>
    </source>
</evidence>
<dbReference type="EMBL" id="JAPFFL010000005">
    <property type="protein sequence ID" value="KAJ6724713.1"/>
    <property type="molecule type" value="Genomic_DNA"/>
</dbReference>
<keyword evidence="2" id="KW-1185">Reference proteome</keyword>
<protein>
    <submittedName>
        <fullName evidence="1">Uncharacterized protein</fullName>
    </submittedName>
</protein>
<comment type="caution">
    <text evidence="1">The sequence shown here is derived from an EMBL/GenBank/DDBJ whole genome shotgun (WGS) entry which is preliminary data.</text>
</comment>
<proteinExistence type="predicted"/>
<accession>A0A9Q0U7C8</accession>
<evidence type="ECO:0000313" key="1">
    <source>
        <dbReference type="EMBL" id="KAJ6724713.1"/>
    </source>
</evidence>
<sequence>KGKMAVPLLTKKIVKKRVKQFKRPQSDRKVSVKYCETAIDYPIPFRLNNYRFY</sequence>
<dbReference type="Proteomes" id="UP001151529">
    <property type="component" value="Chromosome 11"/>
</dbReference>
<name>A0A9Q0U7C8_SALVM</name>
<reference evidence="1" key="2">
    <citation type="journal article" date="2023" name="Int. J. Mol. Sci.">
        <title>De Novo Assembly and Annotation of 11 Diverse Shrub Willow (Salix) Genomes Reveals Novel Gene Organization in Sex-Linked Regions.</title>
        <authorList>
            <person name="Hyden B."/>
            <person name="Feng K."/>
            <person name="Yates T.B."/>
            <person name="Jawdy S."/>
            <person name="Cereghino C."/>
            <person name="Smart L.B."/>
            <person name="Muchero W."/>
        </authorList>
    </citation>
    <scope>NUCLEOTIDE SEQUENCE [LARGE SCALE GENOMIC DNA]</scope>
    <source>
        <tissue evidence="1">Shoot tip</tissue>
    </source>
</reference>